<dbReference type="PANTHER" id="PTHR43341">
    <property type="entry name" value="AMINO ACID PERMEASE"/>
    <property type="match status" value="1"/>
</dbReference>
<evidence type="ECO:0000313" key="10">
    <source>
        <dbReference type="Proteomes" id="UP000028045"/>
    </source>
</evidence>
<feature type="compositionally biased region" description="Basic and acidic residues" evidence="6">
    <location>
        <begin position="12"/>
        <end position="26"/>
    </location>
</feature>
<feature type="transmembrane region" description="Helical" evidence="7">
    <location>
        <begin position="156"/>
        <end position="176"/>
    </location>
</feature>
<evidence type="ECO:0000259" key="8">
    <source>
        <dbReference type="Pfam" id="PF00324"/>
    </source>
</evidence>
<feature type="region of interest" description="Disordered" evidence="6">
    <location>
        <begin position="1"/>
        <end position="38"/>
    </location>
</feature>
<evidence type="ECO:0000256" key="3">
    <source>
        <dbReference type="ARBA" id="ARBA00022692"/>
    </source>
</evidence>
<dbReference type="Pfam" id="PF00324">
    <property type="entry name" value="AA_permease"/>
    <property type="match status" value="1"/>
</dbReference>
<dbReference type="PIRSF" id="PIRSF006060">
    <property type="entry name" value="AA_transporter"/>
    <property type="match status" value="1"/>
</dbReference>
<feature type="transmembrane region" description="Helical" evidence="7">
    <location>
        <begin position="188"/>
        <end position="206"/>
    </location>
</feature>
<dbReference type="PANTHER" id="PTHR43341:SF38">
    <property type="entry name" value="PROLINE TRANSPORTER (EUROFUNG)"/>
    <property type="match status" value="1"/>
</dbReference>
<evidence type="ECO:0000256" key="4">
    <source>
        <dbReference type="ARBA" id="ARBA00022989"/>
    </source>
</evidence>
<feature type="transmembrane region" description="Helical" evidence="7">
    <location>
        <begin position="330"/>
        <end position="348"/>
    </location>
</feature>
<evidence type="ECO:0000256" key="5">
    <source>
        <dbReference type="ARBA" id="ARBA00023136"/>
    </source>
</evidence>
<dbReference type="Gene3D" id="1.20.1740.10">
    <property type="entry name" value="Amino acid/polyamine transporter I"/>
    <property type="match status" value="1"/>
</dbReference>
<feature type="domain" description="Amino acid permease/ SLC12A" evidence="8">
    <location>
        <begin position="44"/>
        <end position="507"/>
    </location>
</feature>
<evidence type="ECO:0000256" key="2">
    <source>
        <dbReference type="ARBA" id="ARBA00022448"/>
    </source>
</evidence>
<keyword evidence="5 7" id="KW-0472">Membrane</keyword>
<evidence type="ECO:0000256" key="1">
    <source>
        <dbReference type="ARBA" id="ARBA00004141"/>
    </source>
</evidence>
<keyword evidence="10" id="KW-1185">Reference proteome</keyword>
<dbReference type="HOGENOM" id="CLU_007946_12_1_1"/>
<feature type="transmembrane region" description="Helical" evidence="7">
    <location>
        <begin position="45"/>
        <end position="63"/>
    </location>
</feature>
<protein>
    <recommendedName>
        <fullName evidence="8">Amino acid permease/ SLC12A domain-containing protein</fullName>
    </recommendedName>
</protein>
<keyword evidence="4 7" id="KW-1133">Transmembrane helix</keyword>
<feature type="transmembrane region" description="Helical" evidence="7">
    <location>
        <begin position="374"/>
        <end position="392"/>
    </location>
</feature>
<dbReference type="Proteomes" id="UP000028045">
    <property type="component" value="Unassembled WGS sequence"/>
</dbReference>
<feature type="transmembrane region" description="Helical" evidence="7">
    <location>
        <begin position="450"/>
        <end position="472"/>
    </location>
</feature>
<feature type="transmembrane region" description="Helical" evidence="7">
    <location>
        <begin position="404"/>
        <end position="425"/>
    </location>
</feature>
<name>A0A084AN22_STACB</name>
<comment type="subcellular location">
    <subcellularLocation>
        <location evidence="1">Membrane</location>
        <topology evidence="1">Multi-pass membrane protein</topology>
    </subcellularLocation>
</comment>
<organism evidence="9 10">
    <name type="scientific">Stachybotrys chartarum (strain CBS 109288 / IBT 7711)</name>
    <name type="common">Toxic black mold</name>
    <name type="synonym">Stilbospora chartarum</name>
    <dbReference type="NCBI Taxonomy" id="1280523"/>
    <lineage>
        <taxon>Eukaryota</taxon>
        <taxon>Fungi</taxon>
        <taxon>Dikarya</taxon>
        <taxon>Ascomycota</taxon>
        <taxon>Pezizomycotina</taxon>
        <taxon>Sordariomycetes</taxon>
        <taxon>Hypocreomycetidae</taxon>
        <taxon>Hypocreales</taxon>
        <taxon>Stachybotryaceae</taxon>
        <taxon>Stachybotrys</taxon>
    </lineage>
</organism>
<dbReference type="FunFam" id="1.20.1740.10:FF:000001">
    <property type="entry name" value="Amino acid permease"/>
    <property type="match status" value="1"/>
</dbReference>
<feature type="transmembrane region" description="Helical" evidence="7">
    <location>
        <begin position="113"/>
        <end position="136"/>
    </location>
</feature>
<sequence length="552" mass="60388">MAVSSVTMPEKNGTKTEIDSNEDHASGEIFSNEPSTKRGLKSRHAQLIALGGTIGTGLFVGSGRTLAKGGPGFTLISYIIMSVLVFMIVTSITTTAAYLPVKGTTPATLMRRYVSPSLGFAMAWFYWYAFGIFVAYDITAASLIIEFWNPPISPAVWITVMIVVVVALNLMPVAVYGETEFYFASLKVITIIGLLILSAVLFFWGGPGNPMLAFHYWNNPGAFNEYILEGPAGLAVSFWSTLISALLPFSFAPEMLVFCSGEMRSPRRNIPRAAKSFIIRILVLYLGSIIAIGIICPSNEEGLTSGDSGAGSSPFVLGIRRAGIRALDSVINAAILLSAWSASNAFVFQSSRSLYSMSINGDAPKFLSKCNKHGVPWVAVLATSCFSLLSYMNVNTTSGQVFNWLVNLVNTAAFISWIGCAVASIRFQKAFKLQGCNKYDLTYSSRLQPLASYICIVVFCLLCLINGFEVFLPNSWSVSAFLSSYIGIPIFLVLYFGHRLTAGRSDPWWMPLETLDLQTGLDQLKADEQVFTRKFSAWKRLCQIFTHILGKK</sequence>
<dbReference type="GO" id="GO:0016020">
    <property type="term" value="C:membrane"/>
    <property type="evidence" value="ECO:0007669"/>
    <property type="project" value="UniProtKB-SubCell"/>
</dbReference>
<evidence type="ECO:0000256" key="6">
    <source>
        <dbReference type="SAM" id="MobiDB-lite"/>
    </source>
</evidence>
<dbReference type="EMBL" id="KL648648">
    <property type="protein sequence ID" value="KEY66701.1"/>
    <property type="molecule type" value="Genomic_DNA"/>
</dbReference>
<feature type="transmembrane region" description="Helical" evidence="7">
    <location>
        <begin position="277"/>
        <end position="295"/>
    </location>
</feature>
<dbReference type="GO" id="GO:0015171">
    <property type="term" value="F:amino acid transmembrane transporter activity"/>
    <property type="evidence" value="ECO:0007669"/>
    <property type="project" value="TreeGrafter"/>
</dbReference>
<dbReference type="InterPro" id="IPR050524">
    <property type="entry name" value="APC_YAT"/>
</dbReference>
<accession>A0A084AN22</accession>
<proteinExistence type="predicted"/>
<evidence type="ECO:0000256" key="7">
    <source>
        <dbReference type="SAM" id="Phobius"/>
    </source>
</evidence>
<feature type="transmembrane region" description="Helical" evidence="7">
    <location>
        <begin position="75"/>
        <end position="101"/>
    </location>
</feature>
<keyword evidence="2" id="KW-0813">Transport</keyword>
<feature type="transmembrane region" description="Helical" evidence="7">
    <location>
        <begin position="236"/>
        <end position="257"/>
    </location>
</feature>
<reference evidence="9 10" key="1">
    <citation type="journal article" date="2014" name="BMC Genomics">
        <title>Comparative genome sequencing reveals chemotype-specific gene clusters in the toxigenic black mold Stachybotrys.</title>
        <authorList>
            <person name="Semeiks J."/>
            <person name="Borek D."/>
            <person name="Otwinowski Z."/>
            <person name="Grishin N.V."/>
        </authorList>
    </citation>
    <scope>NUCLEOTIDE SEQUENCE [LARGE SCALE GENOMIC DNA]</scope>
    <source>
        <strain evidence="10">CBS 109288 / IBT 7711</strain>
    </source>
</reference>
<feature type="transmembrane region" description="Helical" evidence="7">
    <location>
        <begin position="478"/>
        <end position="497"/>
    </location>
</feature>
<dbReference type="OrthoDB" id="3900342at2759"/>
<gene>
    <name evidence="9" type="ORF">S7711_09721</name>
</gene>
<evidence type="ECO:0000313" key="9">
    <source>
        <dbReference type="EMBL" id="KEY66701.1"/>
    </source>
</evidence>
<dbReference type="AlphaFoldDB" id="A0A084AN22"/>
<dbReference type="InterPro" id="IPR004841">
    <property type="entry name" value="AA-permease/SLC12A_dom"/>
</dbReference>
<keyword evidence="3 7" id="KW-0812">Transmembrane</keyword>